<comment type="caution">
    <text evidence="9">The sequence shown here is derived from an EMBL/GenBank/DDBJ whole genome shotgun (WGS) entry which is preliminary data.</text>
</comment>
<dbReference type="AlphaFoldDB" id="A0AAD7W306"/>
<evidence type="ECO:0000256" key="3">
    <source>
        <dbReference type="ARBA" id="ARBA00022530"/>
    </source>
</evidence>
<keyword evidence="10" id="KW-1185">Reference proteome</keyword>
<accession>A0AAD7W306</accession>
<evidence type="ECO:0000256" key="1">
    <source>
        <dbReference type="ARBA" id="ARBA00004498"/>
    </source>
</evidence>
<evidence type="ECO:0000256" key="6">
    <source>
        <dbReference type="ARBA" id="ARBA00038549"/>
    </source>
</evidence>
<gene>
    <name evidence="9" type="ORF">AAFF_G00259400</name>
</gene>
<evidence type="ECO:0000313" key="10">
    <source>
        <dbReference type="Proteomes" id="UP001221898"/>
    </source>
</evidence>
<keyword evidence="3" id="KW-0272">Extracellular matrix</keyword>
<reference evidence="9" key="1">
    <citation type="journal article" date="2023" name="Science">
        <title>Genome structures resolve the early diversification of teleost fishes.</title>
        <authorList>
            <person name="Parey E."/>
            <person name="Louis A."/>
            <person name="Montfort J."/>
            <person name="Bouchez O."/>
            <person name="Roques C."/>
            <person name="Iampietro C."/>
            <person name="Lluch J."/>
            <person name="Castinel A."/>
            <person name="Donnadieu C."/>
            <person name="Desvignes T."/>
            <person name="Floi Bucao C."/>
            <person name="Jouanno E."/>
            <person name="Wen M."/>
            <person name="Mejri S."/>
            <person name="Dirks R."/>
            <person name="Jansen H."/>
            <person name="Henkel C."/>
            <person name="Chen W.J."/>
            <person name="Zahm M."/>
            <person name="Cabau C."/>
            <person name="Klopp C."/>
            <person name="Thompson A.W."/>
            <person name="Robinson-Rechavi M."/>
            <person name="Braasch I."/>
            <person name="Lecointre G."/>
            <person name="Bobe J."/>
            <person name="Postlethwait J.H."/>
            <person name="Berthelot C."/>
            <person name="Roest Crollius H."/>
            <person name="Guiguen Y."/>
        </authorList>
    </citation>
    <scope>NUCLEOTIDE SEQUENCE</scope>
    <source>
        <strain evidence="9">NC1722</strain>
    </source>
</reference>
<keyword evidence="4" id="KW-0732">Signal</keyword>
<evidence type="ECO:0000256" key="4">
    <source>
        <dbReference type="ARBA" id="ARBA00022729"/>
    </source>
</evidence>
<comment type="subunit">
    <text evidence="6">Binds to various extracellular matrix proteins.</text>
</comment>
<organism evidence="9 10">
    <name type="scientific">Aldrovandia affinis</name>
    <dbReference type="NCBI Taxonomy" id="143900"/>
    <lineage>
        <taxon>Eukaryota</taxon>
        <taxon>Metazoa</taxon>
        <taxon>Chordata</taxon>
        <taxon>Craniata</taxon>
        <taxon>Vertebrata</taxon>
        <taxon>Euteleostomi</taxon>
        <taxon>Actinopterygii</taxon>
        <taxon>Neopterygii</taxon>
        <taxon>Teleostei</taxon>
        <taxon>Notacanthiformes</taxon>
        <taxon>Halosauridae</taxon>
        <taxon>Aldrovandia</taxon>
    </lineage>
</organism>
<dbReference type="GO" id="GO:0005604">
    <property type="term" value="C:basement membrane"/>
    <property type="evidence" value="ECO:0007669"/>
    <property type="project" value="TreeGrafter"/>
</dbReference>
<dbReference type="InterPro" id="IPR025232">
    <property type="entry name" value="DUF4174"/>
</dbReference>
<comment type="subcellular location">
    <subcellularLocation>
        <location evidence="1">Secreted</location>
        <location evidence="1">Extracellular space</location>
        <location evidence="1">Extracellular matrix</location>
    </subcellularLocation>
</comment>
<evidence type="ECO:0000256" key="5">
    <source>
        <dbReference type="ARBA" id="ARBA00038037"/>
    </source>
</evidence>
<keyword evidence="2" id="KW-0964">Secreted</keyword>
<evidence type="ECO:0000313" key="9">
    <source>
        <dbReference type="EMBL" id="KAJ8377513.1"/>
    </source>
</evidence>
<sequence length="153" mass="17589">MWEDSTAYVQQRDEYLEQVCEMALRKISIVTVCGTATNSTMKVDHYQLEHDKPMKAMRKEDLLNRSLIAHVRNEFGMVPGDFHMVLTDFDMKVKQSYEVPIALKAVLDYVDTLPPASESWSNRRRAGWCARRRTDPDRWRTSSPGSVGDEGCS</sequence>
<evidence type="ECO:0000259" key="8">
    <source>
        <dbReference type="Pfam" id="PF13778"/>
    </source>
</evidence>
<proteinExistence type="inferred from homology"/>
<dbReference type="Pfam" id="PF13778">
    <property type="entry name" value="DUF4174"/>
    <property type="match status" value="1"/>
</dbReference>
<evidence type="ECO:0000256" key="7">
    <source>
        <dbReference type="ARBA" id="ARBA00039956"/>
    </source>
</evidence>
<dbReference type="Proteomes" id="UP001221898">
    <property type="component" value="Unassembled WGS sequence"/>
</dbReference>
<feature type="domain" description="DUF4174" evidence="8">
    <location>
        <begin position="4"/>
        <end position="114"/>
    </location>
</feature>
<name>A0AAD7W306_9TELE</name>
<dbReference type="GO" id="GO:0030198">
    <property type="term" value="P:extracellular matrix organization"/>
    <property type="evidence" value="ECO:0007669"/>
    <property type="project" value="TreeGrafter"/>
</dbReference>
<evidence type="ECO:0000256" key="2">
    <source>
        <dbReference type="ARBA" id="ARBA00022525"/>
    </source>
</evidence>
<comment type="similarity">
    <text evidence="5">Belongs to the CCDC80 family.</text>
</comment>
<protein>
    <recommendedName>
        <fullName evidence="7">Coiled-coil domain-containing protein 80</fullName>
    </recommendedName>
</protein>
<dbReference type="GO" id="GO:0010811">
    <property type="term" value="P:positive regulation of cell-substrate adhesion"/>
    <property type="evidence" value="ECO:0007669"/>
    <property type="project" value="TreeGrafter"/>
</dbReference>
<dbReference type="EMBL" id="JAINUG010000350">
    <property type="protein sequence ID" value="KAJ8377513.1"/>
    <property type="molecule type" value="Genomic_DNA"/>
</dbReference>
<dbReference type="PANTHER" id="PTHR46792">
    <property type="entry name" value="COILED-COIL DOMAIN-CONTAINING PROTEIN 80"/>
    <property type="match status" value="1"/>
</dbReference>
<dbReference type="PANTHER" id="PTHR46792:SF2">
    <property type="entry name" value="COILED-COIL DOMAIN-CONTAINING PROTEIN 80"/>
    <property type="match status" value="1"/>
</dbReference>